<proteinExistence type="predicted"/>
<organism evidence="1 2">
    <name type="scientific">Prevotella bivia DNF00320</name>
    <dbReference type="NCBI Taxonomy" id="1401068"/>
    <lineage>
        <taxon>Bacteria</taxon>
        <taxon>Pseudomonadati</taxon>
        <taxon>Bacteroidota</taxon>
        <taxon>Bacteroidia</taxon>
        <taxon>Bacteroidales</taxon>
        <taxon>Prevotellaceae</taxon>
        <taxon>Prevotella</taxon>
    </lineage>
</organism>
<name>A0A096CH04_9BACT</name>
<protein>
    <submittedName>
        <fullName evidence="1">Uncharacterized protein</fullName>
    </submittedName>
</protein>
<dbReference type="Proteomes" id="UP000029525">
    <property type="component" value="Unassembled WGS sequence"/>
</dbReference>
<comment type="caution">
    <text evidence="1">The sequence shown here is derived from an EMBL/GenBank/DDBJ whole genome shotgun (WGS) entry which is preliminary data.</text>
</comment>
<evidence type="ECO:0000313" key="2">
    <source>
        <dbReference type="Proteomes" id="UP000029525"/>
    </source>
</evidence>
<dbReference type="GeneID" id="78529834"/>
<reference evidence="1 2" key="1">
    <citation type="submission" date="2014-07" db="EMBL/GenBank/DDBJ databases">
        <authorList>
            <person name="McCorrison J."/>
            <person name="Sanka R."/>
            <person name="Torralba M."/>
            <person name="Gillis M."/>
            <person name="Haft D.H."/>
            <person name="Methe B."/>
            <person name="Sutton G."/>
            <person name="Nelson K.E."/>
        </authorList>
    </citation>
    <scope>NUCLEOTIDE SEQUENCE [LARGE SCALE GENOMIC DNA]</scope>
    <source>
        <strain evidence="1 2">DNF00320</strain>
    </source>
</reference>
<gene>
    <name evidence="1" type="ORF">HMPREF0647_06375</name>
</gene>
<sequence>MGLNIFSSNTNEYRSLKDIRLRKAELKSEILKDSSKMQTIWNSLVHTPKDNTTPTQRFTNMFTTGANVVDGLMLGWKLYRKFGGHKKISNNKKGFFGWKKKK</sequence>
<dbReference type="EMBL" id="JRNQ01000034">
    <property type="protein sequence ID" value="KGF44569.1"/>
    <property type="molecule type" value="Genomic_DNA"/>
</dbReference>
<evidence type="ECO:0000313" key="1">
    <source>
        <dbReference type="EMBL" id="KGF44569.1"/>
    </source>
</evidence>
<dbReference type="AlphaFoldDB" id="A0A096CH04"/>
<dbReference type="OrthoDB" id="1080645at2"/>
<accession>A0A096CH04</accession>
<dbReference type="RefSeq" id="WP_004336545.1">
    <property type="nucleotide sequence ID" value="NZ_JRNQ01000034.1"/>
</dbReference>